<comment type="caution">
    <text evidence="1">The sequence shown here is derived from an EMBL/GenBank/DDBJ whole genome shotgun (WGS) entry which is preliminary data.</text>
</comment>
<name>A0ABQ1Q4P2_9BACI</name>
<organism evidence="1 2">
    <name type="scientific">Pontibacillus salipaludis</name>
    <dbReference type="NCBI Taxonomy" id="1697394"/>
    <lineage>
        <taxon>Bacteria</taxon>
        <taxon>Bacillati</taxon>
        <taxon>Bacillota</taxon>
        <taxon>Bacilli</taxon>
        <taxon>Bacillales</taxon>
        <taxon>Bacillaceae</taxon>
        <taxon>Pontibacillus</taxon>
    </lineage>
</organism>
<dbReference type="EMBL" id="BMIN01000008">
    <property type="protein sequence ID" value="GGD12752.1"/>
    <property type="molecule type" value="Genomic_DNA"/>
</dbReference>
<evidence type="ECO:0000313" key="1">
    <source>
        <dbReference type="EMBL" id="GGD12752.1"/>
    </source>
</evidence>
<gene>
    <name evidence="1" type="ORF">GCM10011389_20390</name>
</gene>
<keyword evidence="2" id="KW-1185">Reference proteome</keyword>
<sequence length="85" mass="9580">MNITKKGTYTFNDLKGFSGVEISGEDQVRVNGVTIFNIDAVHIHLIDMDSIQFRFLLGAEEKASFSIEEFESVFVNGHIFLVNTH</sequence>
<dbReference type="Proteomes" id="UP000642571">
    <property type="component" value="Unassembled WGS sequence"/>
</dbReference>
<proteinExistence type="predicted"/>
<protein>
    <submittedName>
        <fullName evidence="1">Uncharacterized protein</fullName>
    </submittedName>
</protein>
<dbReference type="RefSeq" id="WP_188653402.1">
    <property type="nucleotide sequence ID" value="NZ_BMIN01000008.1"/>
</dbReference>
<accession>A0ABQ1Q4P2</accession>
<reference evidence="2" key="1">
    <citation type="journal article" date="2019" name="Int. J. Syst. Evol. Microbiol.">
        <title>The Global Catalogue of Microorganisms (GCM) 10K type strain sequencing project: providing services to taxonomists for standard genome sequencing and annotation.</title>
        <authorList>
            <consortium name="The Broad Institute Genomics Platform"/>
            <consortium name="The Broad Institute Genome Sequencing Center for Infectious Disease"/>
            <person name="Wu L."/>
            <person name="Ma J."/>
        </authorList>
    </citation>
    <scope>NUCLEOTIDE SEQUENCE [LARGE SCALE GENOMIC DNA]</scope>
    <source>
        <strain evidence="2">CGMCC 1.15353</strain>
    </source>
</reference>
<evidence type="ECO:0000313" key="2">
    <source>
        <dbReference type="Proteomes" id="UP000642571"/>
    </source>
</evidence>